<evidence type="ECO:0000256" key="8">
    <source>
        <dbReference type="ARBA" id="ARBA00023015"/>
    </source>
</evidence>
<dbReference type="Pfam" id="PF02467">
    <property type="entry name" value="Whib"/>
    <property type="match status" value="1"/>
</dbReference>
<dbReference type="GO" id="GO:0045892">
    <property type="term" value="P:negative regulation of DNA-templated transcription"/>
    <property type="evidence" value="ECO:0007669"/>
    <property type="project" value="TreeGrafter"/>
</dbReference>
<dbReference type="InterPro" id="IPR003482">
    <property type="entry name" value="Whib"/>
</dbReference>
<name>A0A1I0TSH5_9NOCA</name>
<dbReference type="PANTHER" id="PTHR38839">
    <property type="entry name" value="TRANSCRIPTIONAL REGULATOR WHID-RELATED"/>
    <property type="match status" value="1"/>
</dbReference>
<keyword evidence="4 12" id="KW-0963">Cytoplasm</keyword>
<comment type="similarity">
    <text evidence="2 12">Belongs to the WhiB family.</text>
</comment>
<evidence type="ECO:0000256" key="6">
    <source>
        <dbReference type="ARBA" id="ARBA00023004"/>
    </source>
</evidence>
<keyword evidence="10 12" id="KW-1015">Disulfide bond</keyword>
<dbReference type="PROSITE" id="PS51674">
    <property type="entry name" value="4FE4S_WBL"/>
    <property type="match status" value="1"/>
</dbReference>
<evidence type="ECO:0000256" key="12">
    <source>
        <dbReference type="HAMAP-Rule" id="MF_01479"/>
    </source>
</evidence>
<accession>A0A1I0TSH5</accession>
<keyword evidence="9 12" id="KW-0238">DNA-binding</keyword>
<dbReference type="PANTHER" id="PTHR38839:SF5">
    <property type="entry name" value="TRANSCRIPTIONAL REGULATOR WHID"/>
    <property type="match status" value="1"/>
</dbReference>
<comment type="PTM">
    <text evidence="12">Upon Fe-S cluster removal intramolecular disulfide bonds are formed.</text>
</comment>
<dbReference type="InterPro" id="IPR034768">
    <property type="entry name" value="4FE4S_WBL"/>
</dbReference>
<dbReference type="HAMAP" id="MF_01479">
    <property type="entry name" value="WhiB"/>
    <property type="match status" value="1"/>
</dbReference>
<evidence type="ECO:0000313" key="15">
    <source>
        <dbReference type="Proteomes" id="UP000182054"/>
    </source>
</evidence>
<dbReference type="GO" id="GO:0035731">
    <property type="term" value="F:dinitrosyl-iron complex binding"/>
    <property type="evidence" value="ECO:0007669"/>
    <property type="project" value="UniProtKB-UniRule"/>
</dbReference>
<keyword evidence="3 12" id="KW-0004">4Fe-4S</keyword>
<keyword evidence="6 12" id="KW-0408">Iron</keyword>
<feature type="binding site" evidence="12">
    <location>
        <position position="62"/>
    </location>
    <ligand>
        <name>[4Fe-4S] cluster</name>
        <dbReference type="ChEBI" id="CHEBI:49883"/>
    </ligand>
</feature>
<evidence type="ECO:0000259" key="13">
    <source>
        <dbReference type="PROSITE" id="PS51674"/>
    </source>
</evidence>
<comment type="function">
    <text evidence="12">Acts as a transcriptional regulator. Probably redox-responsive. The apo- but not holo-form probably binds DNA.</text>
</comment>
<dbReference type="OrthoDB" id="4954884at2"/>
<evidence type="ECO:0000256" key="5">
    <source>
        <dbReference type="ARBA" id="ARBA00022723"/>
    </source>
</evidence>
<evidence type="ECO:0000256" key="3">
    <source>
        <dbReference type="ARBA" id="ARBA00022485"/>
    </source>
</evidence>
<dbReference type="GO" id="GO:0047134">
    <property type="term" value="F:protein-disulfide reductase [NAD(P)H] activity"/>
    <property type="evidence" value="ECO:0007669"/>
    <property type="project" value="TreeGrafter"/>
</dbReference>
<dbReference type="GeneID" id="85486356"/>
<feature type="domain" description="4Fe-4S Wbl-type" evidence="13">
    <location>
        <begin position="22"/>
        <end position="86"/>
    </location>
</feature>
<evidence type="ECO:0000256" key="4">
    <source>
        <dbReference type="ARBA" id="ARBA00022490"/>
    </source>
</evidence>
<proteinExistence type="inferred from homology"/>
<feature type="binding site" evidence="12">
    <location>
        <position position="56"/>
    </location>
    <ligand>
        <name>[4Fe-4S] cluster</name>
        <dbReference type="ChEBI" id="CHEBI:49883"/>
    </ligand>
</feature>
<reference evidence="14 15" key="1">
    <citation type="submission" date="2016-10" db="EMBL/GenBank/DDBJ databases">
        <authorList>
            <person name="de Groot N.N."/>
        </authorList>
    </citation>
    <scope>NUCLEOTIDE SEQUENCE [LARGE SCALE GENOMIC DNA]</scope>
    <source>
        <strain evidence="14 15">DSM 44908</strain>
    </source>
</reference>
<feature type="binding site" evidence="12">
    <location>
        <position position="53"/>
    </location>
    <ligand>
        <name>[4Fe-4S] cluster</name>
        <dbReference type="ChEBI" id="CHEBI:49883"/>
    </ligand>
</feature>
<keyword evidence="7 12" id="KW-0411">Iron-sulfur</keyword>
<dbReference type="GO" id="GO:0003677">
    <property type="term" value="F:DNA binding"/>
    <property type="evidence" value="ECO:0007669"/>
    <property type="project" value="UniProtKB-UniRule"/>
</dbReference>
<sequence>MSKPVRLPEPVTTTWEWQMHGLCRGMDSAVFFHPEGERGHKRAAREEQAKRVCAQCPVLQRCREYAVTAGEPYGVWGGMSAPERMLAESVTERMVAESIQDNRAIG</sequence>
<dbReference type="Proteomes" id="UP000182054">
    <property type="component" value="Unassembled WGS sequence"/>
</dbReference>
<dbReference type="GO" id="GO:0046872">
    <property type="term" value="F:metal ion binding"/>
    <property type="evidence" value="ECO:0007669"/>
    <property type="project" value="UniProtKB-KW"/>
</dbReference>
<keyword evidence="5 12" id="KW-0479">Metal-binding</keyword>
<evidence type="ECO:0000256" key="11">
    <source>
        <dbReference type="ARBA" id="ARBA00023163"/>
    </source>
</evidence>
<evidence type="ECO:0000313" key="14">
    <source>
        <dbReference type="EMBL" id="SFA54764.1"/>
    </source>
</evidence>
<comment type="cofactor">
    <cofactor evidence="12">
        <name>[4Fe-4S] cluster</name>
        <dbReference type="ChEBI" id="CHEBI:49883"/>
    </cofactor>
    <text evidence="12">Binds 1 [4Fe-4S] cluster per subunit. Following nitrosylation of the [4Fe-4S] cluster binds 1 [4Fe-8(NO)] cluster per subunit.</text>
</comment>
<evidence type="ECO:0000256" key="1">
    <source>
        <dbReference type="ARBA" id="ARBA00004496"/>
    </source>
</evidence>
<evidence type="ECO:0000256" key="2">
    <source>
        <dbReference type="ARBA" id="ARBA00006597"/>
    </source>
</evidence>
<evidence type="ECO:0000256" key="10">
    <source>
        <dbReference type="ARBA" id="ARBA00023157"/>
    </source>
</evidence>
<protein>
    <recommendedName>
        <fullName evidence="12">Transcriptional regulator WhiB</fullName>
    </recommendedName>
</protein>
<organism evidence="14 15">
    <name type="scientific">Rhodococcoides kroppenstedtii</name>
    <dbReference type="NCBI Taxonomy" id="293050"/>
    <lineage>
        <taxon>Bacteria</taxon>
        <taxon>Bacillati</taxon>
        <taxon>Actinomycetota</taxon>
        <taxon>Actinomycetes</taxon>
        <taxon>Mycobacteriales</taxon>
        <taxon>Nocardiaceae</taxon>
        <taxon>Rhodococcoides</taxon>
    </lineage>
</organism>
<dbReference type="GO" id="GO:0051539">
    <property type="term" value="F:4 iron, 4 sulfur cluster binding"/>
    <property type="evidence" value="ECO:0007669"/>
    <property type="project" value="UniProtKB-UniRule"/>
</dbReference>
<feature type="binding site" evidence="12">
    <location>
        <position position="23"/>
    </location>
    <ligand>
        <name>[4Fe-4S] cluster</name>
        <dbReference type="ChEBI" id="CHEBI:49883"/>
    </ligand>
</feature>
<gene>
    <name evidence="12" type="primary">whiB</name>
    <name evidence="14" type="ORF">SAMN05444374_10995</name>
</gene>
<dbReference type="GO" id="GO:0045454">
    <property type="term" value="P:cell redox homeostasis"/>
    <property type="evidence" value="ECO:0007669"/>
    <property type="project" value="TreeGrafter"/>
</dbReference>
<dbReference type="AlphaFoldDB" id="A0A1I0TSH5"/>
<comment type="subcellular location">
    <subcellularLocation>
        <location evidence="1 12">Cytoplasm</location>
    </subcellularLocation>
</comment>
<evidence type="ECO:0000256" key="9">
    <source>
        <dbReference type="ARBA" id="ARBA00023125"/>
    </source>
</evidence>
<keyword evidence="11 12" id="KW-0804">Transcription</keyword>
<keyword evidence="8 12" id="KW-0805">Transcription regulation</keyword>
<dbReference type="RefSeq" id="WP_068361289.1">
    <property type="nucleotide sequence ID" value="NZ_FOJN01000009.1"/>
</dbReference>
<comment type="PTM">
    <text evidence="12">The Fe-S cluster can be nitrosylated by nitric oxide (NO).</text>
</comment>
<dbReference type="GO" id="GO:0005737">
    <property type="term" value="C:cytoplasm"/>
    <property type="evidence" value="ECO:0007669"/>
    <property type="project" value="UniProtKB-SubCell"/>
</dbReference>
<evidence type="ECO:0000256" key="7">
    <source>
        <dbReference type="ARBA" id="ARBA00023014"/>
    </source>
</evidence>
<dbReference type="EMBL" id="FOJN01000009">
    <property type="protein sequence ID" value="SFA54764.1"/>
    <property type="molecule type" value="Genomic_DNA"/>
</dbReference>